<dbReference type="WBParaSite" id="SVE_1286800.1">
    <property type="protein sequence ID" value="SVE_1286800.1"/>
    <property type="gene ID" value="SVE_1286800"/>
</dbReference>
<name>A0A0K0FRW5_STRVS</name>
<evidence type="ECO:0000313" key="1">
    <source>
        <dbReference type="Proteomes" id="UP000035680"/>
    </source>
</evidence>
<organism evidence="1 2">
    <name type="scientific">Strongyloides venezuelensis</name>
    <name type="common">Threadworm</name>
    <dbReference type="NCBI Taxonomy" id="75913"/>
    <lineage>
        <taxon>Eukaryota</taxon>
        <taxon>Metazoa</taxon>
        <taxon>Ecdysozoa</taxon>
        <taxon>Nematoda</taxon>
        <taxon>Chromadorea</taxon>
        <taxon>Rhabditida</taxon>
        <taxon>Tylenchina</taxon>
        <taxon>Panagrolaimomorpha</taxon>
        <taxon>Strongyloidoidea</taxon>
        <taxon>Strongyloididae</taxon>
        <taxon>Strongyloides</taxon>
    </lineage>
</organism>
<dbReference type="STRING" id="75913.A0A0K0FRW5"/>
<reference evidence="2" key="2">
    <citation type="submission" date="2015-08" db="UniProtKB">
        <authorList>
            <consortium name="WormBaseParasite"/>
        </authorList>
    </citation>
    <scope>IDENTIFICATION</scope>
</reference>
<dbReference type="Proteomes" id="UP000035680">
    <property type="component" value="Unassembled WGS sequence"/>
</dbReference>
<protein>
    <submittedName>
        <fullName evidence="2">RT_RNaseH_2 domain-containing protein</fullName>
    </submittedName>
</protein>
<accession>A0A0K0FRW5</accession>
<keyword evidence="1" id="KW-1185">Reference proteome</keyword>
<dbReference type="SUPFAM" id="SSF56672">
    <property type="entry name" value="DNA/RNA polymerases"/>
    <property type="match status" value="1"/>
</dbReference>
<sequence length="71" mass="8494">MKGLILDSPTDSTSLRSAFAKMFYARLFIPDFAKLAKSLYLKKNEKFRWTELKEKQFQQIVQAYYQAHHYI</sequence>
<reference evidence="1" key="1">
    <citation type="submission" date="2014-07" db="EMBL/GenBank/DDBJ databases">
        <authorList>
            <person name="Martin A.A"/>
            <person name="De Silva N."/>
        </authorList>
    </citation>
    <scope>NUCLEOTIDE SEQUENCE</scope>
</reference>
<dbReference type="InterPro" id="IPR043502">
    <property type="entry name" value="DNA/RNA_pol_sf"/>
</dbReference>
<dbReference type="AlphaFoldDB" id="A0A0K0FRW5"/>
<dbReference type="Gene3D" id="3.30.70.270">
    <property type="match status" value="1"/>
</dbReference>
<proteinExistence type="predicted"/>
<evidence type="ECO:0000313" key="2">
    <source>
        <dbReference type="WBParaSite" id="SVE_1286800.1"/>
    </source>
</evidence>
<dbReference type="InterPro" id="IPR043128">
    <property type="entry name" value="Rev_trsase/Diguanyl_cyclase"/>
</dbReference>